<organism evidence="2 3">
    <name type="scientific">Burkholderia reimsis</name>
    <dbReference type="NCBI Taxonomy" id="2234132"/>
    <lineage>
        <taxon>Bacteria</taxon>
        <taxon>Pseudomonadati</taxon>
        <taxon>Pseudomonadota</taxon>
        <taxon>Betaproteobacteria</taxon>
        <taxon>Burkholderiales</taxon>
        <taxon>Burkholderiaceae</taxon>
        <taxon>Burkholderia</taxon>
    </lineage>
</organism>
<feature type="compositionally biased region" description="Pro residues" evidence="1">
    <location>
        <begin position="86"/>
        <end position="97"/>
    </location>
</feature>
<sequence length="97" mass="10628">MSQHSSSHAGGCLRLGGSHPGTVPDRRRFTLTNPMRGPRRLSERPRDPPPLVRDALGRKPARSPPTAPRRRRRPVRRDPARVLPPGASPAPPSHSSD</sequence>
<evidence type="ECO:0000313" key="2">
    <source>
        <dbReference type="EMBL" id="RBB34914.1"/>
    </source>
</evidence>
<protein>
    <submittedName>
        <fullName evidence="2">Uncharacterized protein</fullName>
    </submittedName>
</protein>
<dbReference type="EMBL" id="QMFZ01000032">
    <property type="protein sequence ID" value="RBB34914.1"/>
    <property type="molecule type" value="Genomic_DNA"/>
</dbReference>
<comment type="caution">
    <text evidence="2">The sequence shown here is derived from an EMBL/GenBank/DDBJ whole genome shotgun (WGS) entry which is preliminary data.</text>
</comment>
<name>A0A365QMD6_9BURK</name>
<keyword evidence="3" id="KW-1185">Reference proteome</keyword>
<gene>
    <name evidence="2" type="ORF">DPV79_29965</name>
</gene>
<accession>A0A365QMD6</accession>
<dbReference type="AlphaFoldDB" id="A0A365QMD6"/>
<reference evidence="2 3" key="1">
    <citation type="submission" date="2018-06" db="EMBL/GenBank/DDBJ databases">
        <title>Draft genome sequence of Burkholderia reimsis strain BE51 isolated from a French agricultural soil.</title>
        <authorList>
            <person name="Esmaeel Q."/>
        </authorList>
    </citation>
    <scope>NUCLEOTIDE SEQUENCE [LARGE SCALE GENOMIC DNA]</scope>
    <source>
        <strain evidence="2 3">BE51</strain>
    </source>
</reference>
<proteinExistence type="predicted"/>
<feature type="region of interest" description="Disordered" evidence="1">
    <location>
        <begin position="1"/>
        <end position="97"/>
    </location>
</feature>
<evidence type="ECO:0000313" key="3">
    <source>
        <dbReference type="Proteomes" id="UP000252458"/>
    </source>
</evidence>
<dbReference type="Proteomes" id="UP000252458">
    <property type="component" value="Unassembled WGS sequence"/>
</dbReference>
<evidence type="ECO:0000256" key="1">
    <source>
        <dbReference type="SAM" id="MobiDB-lite"/>
    </source>
</evidence>